<keyword evidence="3" id="KW-0812">Transmembrane</keyword>
<dbReference type="eggNOG" id="KOG0810">
    <property type="taxonomic scope" value="Eukaryota"/>
</dbReference>
<dbReference type="CDD" id="cd15848">
    <property type="entry name" value="SNARE_syntaxin1-like"/>
    <property type="match status" value="1"/>
</dbReference>
<dbReference type="Proteomes" id="UP000002282">
    <property type="component" value="Chromosome X"/>
</dbReference>
<dbReference type="SUPFAM" id="SSF47661">
    <property type="entry name" value="t-snare proteins"/>
    <property type="match status" value="1"/>
</dbReference>
<dbReference type="GeneID" id="6524360"/>
<dbReference type="PROSITE" id="PS50192">
    <property type="entry name" value="T_SNARE"/>
    <property type="match status" value="1"/>
</dbReference>
<evidence type="ECO:0000313" key="5">
    <source>
        <dbReference type="EMBL" id="EDX01326.1"/>
    </source>
</evidence>
<dbReference type="PANTHER" id="PTHR19957">
    <property type="entry name" value="SYNTAXIN"/>
    <property type="match status" value="1"/>
</dbReference>
<dbReference type="OMA" id="YYEHVNA"/>
<dbReference type="GO" id="GO:0000149">
    <property type="term" value="F:SNARE binding"/>
    <property type="evidence" value="ECO:0007669"/>
    <property type="project" value="TreeGrafter"/>
</dbReference>
<reference evidence="5 6" key="1">
    <citation type="journal article" date="2007" name="Nature">
        <title>Evolution of genes and genomes on the Drosophila phylogeny.</title>
        <authorList>
            <consortium name="Drosophila 12 Genomes Consortium"/>
            <person name="Clark A.G."/>
            <person name="Eisen M.B."/>
            <person name="Smith D.R."/>
            <person name="Bergman C.M."/>
            <person name="Oliver B."/>
            <person name="Markow T.A."/>
            <person name="Kaufman T.C."/>
            <person name="Kellis M."/>
            <person name="Gelbart W."/>
            <person name="Iyer V.N."/>
            <person name="Pollard D.A."/>
            <person name="Sackton T.B."/>
            <person name="Larracuente A.M."/>
            <person name="Singh N.D."/>
            <person name="Abad J.P."/>
            <person name="Abt D.N."/>
            <person name="Adryan B."/>
            <person name="Aguade M."/>
            <person name="Akashi H."/>
            <person name="Anderson W.W."/>
            <person name="Aquadro C.F."/>
            <person name="Ardell D.H."/>
            <person name="Arguello R."/>
            <person name="Artieri C.G."/>
            <person name="Barbash D.A."/>
            <person name="Barker D."/>
            <person name="Barsanti P."/>
            <person name="Batterham P."/>
            <person name="Batzoglou S."/>
            <person name="Begun D."/>
            <person name="Bhutkar A."/>
            <person name="Blanco E."/>
            <person name="Bosak S.A."/>
            <person name="Bradley R.K."/>
            <person name="Brand A.D."/>
            <person name="Brent M.R."/>
            <person name="Brooks A.N."/>
            <person name="Brown R.H."/>
            <person name="Butlin R.K."/>
            <person name="Caggese C."/>
            <person name="Calvi B.R."/>
            <person name="Bernardo de Carvalho A."/>
            <person name="Caspi A."/>
            <person name="Castrezana S."/>
            <person name="Celniker S.E."/>
            <person name="Chang J.L."/>
            <person name="Chapple C."/>
            <person name="Chatterji S."/>
            <person name="Chinwalla A."/>
            <person name="Civetta A."/>
            <person name="Clifton S.W."/>
            <person name="Comeron J.M."/>
            <person name="Costello J.C."/>
            <person name="Coyne J.A."/>
            <person name="Daub J."/>
            <person name="David R.G."/>
            <person name="Delcher A.L."/>
            <person name="Delehaunty K."/>
            <person name="Do C.B."/>
            <person name="Ebling H."/>
            <person name="Edwards K."/>
            <person name="Eickbush T."/>
            <person name="Evans J.D."/>
            <person name="Filipski A."/>
            <person name="Findeiss S."/>
            <person name="Freyhult E."/>
            <person name="Fulton L."/>
            <person name="Fulton R."/>
            <person name="Garcia A.C."/>
            <person name="Gardiner A."/>
            <person name="Garfield D.A."/>
            <person name="Garvin B.E."/>
            <person name="Gibson G."/>
            <person name="Gilbert D."/>
            <person name="Gnerre S."/>
            <person name="Godfrey J."/>
            <person name="Good R."/>
            <person name="Gotea V."/>
            <person name="Gravely B."/>
            <person name="Greenberg A.J."/>
            <person name="Griffiths-Jones S."/>
            <person name="Gross S."/>
            <person name="Guigo R."/>
            <person name="Gustafson E.A."/>
            <person name="Haerty W."/>
            <person name="Hahn M.W."/>
            <person name="Halligan D.L."/>
            <person name="Halpern A.L."/>
            <person name="Halter G.M."/>
            <person name="Han M.V."/>
            <person name="Heger A."/>
            <person name="Hillier L."/>
            <person name="Hinrichs A.S."/>
            <person name="Holmes I."/>
            <person name="Hoskins R.A."/>
            <person name="Hubisz M.J."/>
            <person name="Hultmark D."/>
            <person name="Huntley M.A."/>
            <person name="Jaffe D.B."/>
            <person name="Jagadeeshan S."/>
            <person name="Jeck W.R."/>
            <person name="Johnson J."/>
            <person name="Jones C.D."/>
            <person name="Jordan W.C."/>
            <person name="Karpen G.H."/>
            <person name="Kataoka E."/>
            <person name="Keightley P.D."/>
            <person name="Kheradpour P."/>
            <person name="Kirkness E.F."/>
            <person name="Koerich L.B."/>
            <person name="Kristiansen K."/>
            <person name="Kudrna D."/>
            <person name="Kulathinal R.J."/>
            <person name="Kumar S."/>
            <person name="Kwok R."/>
            <person name="Lander E."/>
            <person name="Langley C.H."/>
            <person name="Lapoint R."/>
            <person name="Lazzaro B.P."/>
            <person name="Lee S.J."/>
            <person name="Levesque L."/>
            <person name="Li R."/>
            <person name="Lin C.F."/>
            <person name="Lin M.F."/>
            <person name="Lindblad-Toh K."/>
            <person name="Llopart A."/>
            <person name="Long M."/>
            <person name="Low L."/>
            <person name="Lozovsky E."/>
            <person name="Lu J."/>
            <person name="Luo M."/>
            <person name="Machado C.A."/>
            <person name="Makalowski W."/>
            <person name="Marzo M."/>
            <person name="Matsuda M."/>
            <person name="Matzkin L."/>
            <person name="McAllister B."/>
            <person name="McBride C.S."/>
            <person name="McKernan B."/>
            <person name="McKernan K."/>
            <person name="Mendez-Lago M."/>
            <person name="Minx P."/>
            <person name="Mollenhauer M.U."/>
            <person name="Montooth K."/>
            <person name="Mount S.M."/>
            <person name="Mu X."/>
            <person name="Myers E."/>
            <person name="Negre B."/>
            <person name="Newfeld S."/>
            <person name="Nielsen R."/>
            <person name="Noor M.A."/>
            <person name="O'Grady P."/>
            <person name="Pachter L."/>
            <person name="Papaceit M."/>
            <person name="Parisi M.J."/>
            <person name="Parisi M."/>
            <person name="Parts L."/>
            <person name="Pedersen J.S."/>
            <person name="Pesole G."/>
            <person name="Phillippy A.M."/>
            <person name="Ponting C.P."/>
            <person name="Pop M."/>
            <person name="Porcelli D."/>
            <person name="Powell J.R."/>
            <person name="Prohaska S."/>
            <person name="Pruitt K."/>
            <person name="Puig M."/>
            <person name="Quesneville H."/>
            <person name="Ram K.R."/>
            <person name="Rand D."/>
            <person name="Rasmussen M.D."/>
            <person name="Reed L.K."/>
            <person name="Reenan R."/>
            <person name="Reily A."/>
            <person name="Remington K.A."/>
            <person name="Rieger T.T."/>
            <person name="Ritchie M.G."/>
            <person name="Robin C."/>
            <person name="Rogers Y.H."/>
            <person name="Rohde C."/>
            <person name="Rozas J."/>
            <person name="Rubenfield M.J."/>
            <person name="Ruiz A."/>
            <person name="Russo S."/>
            <person name="Salzberg S.L."/>
            <person name="Sanchez-Gracia A."/>
            <person name="Saranga D.J."/>
            <person name="Sato H."/>
            <person name="Schaeffer S.W."/>
            <person name="Schatz M.C."/>
            <person name="Schlenke T."/>
            <person name="Schwartz R."/>
            <person name="Segarra C."/>
            <person name="Singh R.S."/>
            <person name="Sirot L."/>
            <person name="Sirota M."/>
            <person name="Sisneros N.B."/>
            <person name="Smith C.D."/>
            <person name="Smith T.F."/>
            <person name="Spieth J."/>
            <person name="Stage D.E."/>
            <person name="Stark A."/>
            <person name="Stephan W."/>
            <person name="Strausberg R.L."/>
            <person name="Strempel S."/>
            <person name="Sturgill D."/>
            <person name="Sutton G."/>
            <person name="Sutton G.G."/>
            <person name="Tao W."/>
            <person name="Teichmann S."/>
            <person name="Tobari Y.N."/>
            <person name="Tomimura Y."/>
            <person name="Tsolas J.M."/>
            <person name="Valente V.L."/>
            <person name="Venter E."/>
            <person name="Venter J.C."/>
            <person name="Vicario S."/>
            <person name="Vieira F.G."/>
            <person name="Vilella A.J."/>
            <person name="Villasante A."/>
            <person name="Walenz B."/>
            <person name="Wang J."/>
            <person name="Wasserman M."/>
            <person name="Watts T."/>
            <person name="Wilson D."/>
            <person name="Wilson R.K."/>
            <person name="Wing R.A."/>
            <person name="Wolfner M.F."/>
            <person name="Wong A."/>
            <person name="Wong G.K."/>
            <person name="Wu C.I."/>
            <person name="Wu G."/>
            <person name="Yamamoto D."/>
            <person name="Yang H.P."/>
            <person name="Yang S.P."/>
            <person name="Yorke J.A."/>
            <person name="Yoshida K."/>
            <person name="Zdobnov E."/>
            <person name="Zhang P."/>
            <person name="Zhang Y."/>
            <person name="Zimin A.V."/>
            <person name="Baldwin J."/>
            <person name="Abdouelleil A."/>
            <person name="Abdulkadir J."/>
            <person name="Abebe A."/>
            <person name="Abera B."/>
            <person name="Abreu J."/>
            <person name="Acer S.C."/>
            <person name="Aftuck L."/>
            <person name="Alexander A."/>
            <person name="An P."/>
            <person name="Anderson E."/>
            <person name="Anderson S."/>
            <person name="Arachi H."/>
            <person name="Azer M."/>
            <person name="Bachantsang P."/>
            <person name="Barry A."/>
            <person name="Bayul T."/>
            <person name="Berlin A."/>
            <person name="Bessette D."/>
            <person name="Bloom T."/>
            <person name="Blye J."/>
            <person name="Boguslavskiy L."/>
            <person name="Bonnet C."/>
            <person name="Boukhgalter B."/>
            <person name="Bourzgui I."/>
            <person name="Brown A."/>
            <person name="Cahill P."/>
            <person name="Channer S."/>
            <person name="Cheshatsang Y."/>
            <person name="Chuda L."/>
            <person name="Citroen M."/>
            <person name="Collymore A."/>
            <person name="Cooke P."/>
            <person name="Costello M."/>
            <person name="D'Aco K."/>
            <person name="Daza R."/>
            <person name="De Haan G."/>
            <person name="DeGray S."/>
            <person name="DeMaso C."/>
            <person name="Dhargay N."/>
            <person name="Dooley K."/>
            <person name="Dooley E."/>
            <person name="Doricent M."/>
            <person name="Dorje P."/>
            <person name="Dorjee K."/>
            <person name="Dupes A."/>
            <person name="Elong R."/>
            <person name="Falk J."/>
            <person name="Farina A."/>
            <person name="Faro S."/>
            <person name="Ferguson D."/>
            <person name="Fisher S."/>
            <person name="Foley C.D."/>
            <person name="Franke A."/>
            <person name="Friedrich D."/>
            <person name="Gadbois L."/>
            <person name="Gearin G."/>
            <person name="Gearin C.R."/>
            <person name="Giannoukos G."/>
            <person name="Goode T."/>
            <person name="Graham J."/>
            <person name="Grandbois E."/>
            <person name="Grewal S."/>
            <person name="Gyaltsen K."/>
            <person name="Hafez N."/>
            <person name="Hagos B."/>
            <person name="Hall J."/>
            <person name="Henson C."/>
            <person name="Hollinger A."/>
            <person name="Honan T."/>
            <person name="Huard M.D."/>
            <person name="Hughes L."/>
            <person name="Hurhula B."/>
            <person name="Husby M.E."/>
            <person name="Kamat A."/>
            <person name="Kanga B."/>
            <person name="Kashin S."/>
            <person name="Khazanovich D."/>
            <person name="Kisner P."/>
            <person name="Lance K."/>
            <person name="Lara M."/>
            <person name="Lee W."/>
            <person name="Lennon N."/>
            <person name="Letendre F."/>
            <person name="LeVine R."/>
            <person name="Lipovsky A."/>
            <person name="Liu X."/>
            <person name="Liu J."/>
            <person name="Liu S."/>
            <person name="Lokyitsang T."/>
            <person name="Lokyitsang Y."/>
            <person name="Lubonja R."/>
            <person name="Lui A."/>
            <person name="MacDonald P."/>
            <person name="Magnisalis V."/>
            <person name="Maru K."/>
            <person name="Matthews C."/>
            <person name="McCusker W."/>
            <person name="McDonough S."/>
            <person name="Mehta T."/>
            <person name="Meldrim J."/>
            <person name="Meneus L."/>
            <person name="Mihai O."/>
            <person name="Mihalev A."/>
            <person name="Mihova T."/>
            <person name="Mittelman R."/>
            <person name="Mlenga V."/>
            <person name="Montmayeur A."/>
            <person name="Mulrain L."/>
            <person name="Navidi A."/>
            <person name="Naylor J."/>
            <person name="Negash T."/>
            <person name="Nguyen T."/>
            <person name="Nguyen N."/>
            <person name="Nicol R."/>
            <person name="Norbu C."/>
            <person name="Norbu N."/>
            <person name="Novod N."/>
            <person name="O'Neill B."/>
            <person name="Osman S."/>
            <person name="Markiewicz E."/>
            <person name="Oyono O.L."/>
            <person name="Patti C."/>
            <person name="Phunkhang P."/>
            <person name="Pierre F."/>
            <person name="Priest M."/>
            <person name="Raghuraman S."/>
            <person name="Rege F."/>
            <person name="Reyes R."/>
            <person name="Rise C."/>
            <person name="Rogov P."/>
            <person name="Ross K."/>
            <person name="Ryan E."/>
            <person name="Settipalli S."/>
            <person name="Shea T."/>
            <person name="Sherpa N."/>
            <person name="Shi L."/>
            <person name="Shih D."/>
            <person name="Sparrow T."/>
            <person name="Spaulding J."/>
            <person name="Stalker J."/>
            <person name="Stange-Thomann N."/>
            <person name="Stavropoulos S."/>
            <person name="Stone C."/>
            <person name="Strader C."/>
            <person name="Tesfaye S."/>
            <person name="Thomson T."/>
            <person name="Thoulutsang Y."/>
            <person name="Thoulutsang D."/>
            <person name="Topham K."/>
            <person name="Topping I."/>
            <person name="Tsamla T."/>
            <person name="Vassiliev H."/>
            <person name="Vo A."/>
            <person name="Wangchuk T."/>
            <person name="Wangdi T."/>
            <person name="Weiand M."/>
            <person name="Wilkinson J."/>
            <person name="Wilson A."/>
            <person name="Yadav S."/>
            <person name="Young G."/>
            <person name="Yu Q."/>
            <person name="Zembek L."/>
            <person name="Zhong D."/>
            <person name="Zimmer A."/>
            <person name="Zwirko Z."/>
            <person name="Jaffe D.B."/>
            <person name="Alvarez P."/>
            <person name="Brockman W."/>
            <person name="Butler J."/>
            <person name="Chin C."/>
            <person name="Gnerre S."/>
            <person name="Grabherr M."/>
            <person name="Kleber M."/>
            <person name="Mauceli E."/>
            <person name="MacCallum I."/>
        </authorList>
    </citation>
    <scope>NUCLEOTIDE SEQUENCE [LARGE SCALE GENOMIC DNA]</scope>
    <source>
        <strain evidence="6">Tai18E2 / Tucson 14021-0261.01</strain>
    </source>
</reference>
<name>B4Q0V9_DROYA</name>
<proteinExistence type="inferred from homology"/>
<dbReference type="GO" id="GO:0006906">
    <property type="term" value="P:vesicle fusion"/>
    <property type="evidence" value="ECO:0007669"/>
    <property type="project" value="TreeGrafter"/>
</dbReference>
<feature type="domain" description="T-SNARE coiled-coil homology" evidence="4">
    <location>
        <begin position="238"/>
        <end position="300"/>
    </location>
</feature>
<dbReference type="GO" id="GO:0006886">
    <property type="term" value="P:intracellular protein transport"/>
    <property type="evidence" value="ECO:0007669"/>
    <property type="project" value="TreeGrafter"/>
</dbReference>
<evidence type="ECO:0000256" key="2">
    <source>
        <dbReference type="SAM" id="MobiDB-lite"/>
    </source>
</evidence>
<dbReference type="PhylomeDB" id="B4Q0V9"/>
<evidence type="ECO:0000313" key="6">
    <source>
        <dbReference type="Proteomes" id="UP000002282"/>
    </source>
</evidence>
<accession>B4Q0V9</accession>
<dbReference type="GO" id="GO:0048278">
    <property type="term" value="P:vesicle docking"/>
    <property type="evidence" value="ECO:0007669"/>
    <property type="project" value="TreeGrafter"/>
</dbReference>
<dbReference type="InterPro" id="IPR045242">
    <property type="entry name" value="Syntaxin"/>
</dbReference>
<feature type="transmembrane region" description="Helical" evidence="3">
    <location>
        <begin position="312"/>
        <end position="331"/>
    </location>
</feature>
<dbReference type="GO" id="GO:0045211">
    <property type="term" value="C:postsynaptic membrane"/>
    <property type="evidence" value="ECO:0007669"/>
    <property type="project" value="EnsemblMetazoa"/>
</dbReference>
<dbReference type="SMR" id="B4Q0V9"/>
<dbReference type="GO" id="GO:0008582">
    <property type="term" value="P:regulation of synaptic assembly at neuromuscular junction"/>
    <property type="evidence" value="ECO:0007669"/>
    <property type="project" value="EnsemblMetazoa"/>
</dbReference>
<dbReference type="GO" id="GO:0006887">
    <property type="term" value="P:exocytosis"/>
    <property type="evidence" value="ECO:0007669"/>
    <property type="project" value="TreeGrafter"/>
</dbReference>
<dbReference type="GO" id="GO:0012505">
    <property type="term" value="C:endomembrane system"/>
    <property type="evidence" value="ECO:0007669"/>
    <property type="project" value="TreeGrafter"/>
</dbReference>
<comment type="similarity">
    <text evidence="1">Belongs to the syntaxin family.</text>
</comment>
<dbReference type="GO" id="GO:0005484">
    <property type="term" value="F:SNAP receptor activity"/>
    <property type="evidence" value="ECO:0007669"/>
    <property type="project" value="TreeGrafter"/>
</dbReference>
<feature type="compositionally biased region" description="Low complexity" evidence="2">
    <location>
        <begin position="50"/>
        <end position="66"/>
    </location>
</feature>
<sequence>MGKDRLPELLQRSLSTNSSNSSSNGSLLLNVYSGTTEFIIGNTGGNNNSYSVVSQNSHSSNNNNSSEPKDRSSSKMSHHGSNVDDILNPYTEIRQQLAQIAANLEAMNRMAQTVNLRTFNENEMDELHSKNLRLGNQLMTRFNDFKANLPAENDYSLEARMKRTLFYGLHQTFINLWHKNELFLQNYETKVKKNLRLHTKIINSEASEQEIELLIENKTTKLFVDNFLQETEKERQTLREMMDRFNELRRLEKSIEEVHALFMRIQTLVMEQSEVIQRVEFHAQQATLHVDKGADELDQAEQHQKKARKKKIMLIVILAAILLVLLLVGIYL</sequence>
<dbReference type="HOGENOM" id="CLU_883593_0_0_1"/>
<dbReference type="OrthoDB" id="10255013at2759"/>
<dbReference type="InterPro" id="IPR010989">
    <property type="entry name" value="SNARE"/>
</dbReference>
<evidence type="ECO:0000259" key="4">
    <source>
        <dbReference type="PROSITE" id="PS50192"/>
    </source>
</evidence>
<keyword evidence="3" id="KW-0472">Membrane</keyword>
<keyword evidence="6" id="KW-1185">Reference proteome</keyword>
<keyword evidence="3" id="KW-1133">Transmembrane helix</keyword>
<dbReference type="PANTHER" id="PTHR19957:SF19">
    <property type="entry name" value="SYNTAXIN-4"/>
    <property type="match status" value="1"/>
</dbReference>
<organism evidence="5 6">
    <name type="scientific">Drosophila yakuba</name>
    <name type="common">Fruit fly</name>
    <dbReference type="NCBI Taxonomy" id="7245"/>
    <lineage>
        <taxon>Eukaryota</taxon>
        <taxon>Metazoa</taxon>
        <taxon>Ecdysozoa</taxon>
        <taxon>Arthropoda</taxon>
        <taxon>Hexapoda</taxon>
        <taxon>Insecta</taxon>
        <taxon>Pterygota</taxon>
        <taxon>Neoptera</taxon>
        <taxon>Endopterygota</taxon>
        <taxon>Diptera</taxon>
        <taxon>Brachycera</taxon>
        <taxon>Muscomorpha</taxon>
        <taxon>Ephydroidea</taxon>
        <taxon>Drosophilidae</taxon>
        <taxon>Drosophila</taxon>
        <taxon>Sophophora</taxon>
    </lineage>
</organism>
<dbReference type="GO" id="GO:0031201">
    <property type="term" value="C:SNARE complex"/>
    <property type="evidence" value="ECO:0007669"/>
    <property type="project" value="TreeGrafter"/>
</dbReference>
<protein>
    <submittedName>
        <fullName evidence="5">Syx4</fullName>
    </submittedName>
</protein>
<dbReference type="GO" id="GO:0098917">
    <property type="term" value="P:retrograde trans-synaptic signaling"/>
    <property type="evidence" value="ECO:0007669"/>
    <property type="project" value="EnsemblMetazoa"/>
</dbReference>
<dbReference type="SMART" id="SM00397">
    <property type="entry name" value="t_SNARE"/>
    <property type="match status" value="1"/>
</dbReference>
<evidence type="ECO:0000256" key="3">
    <source>
        <dbReference type="SAM" id="Phobius"/>
    </source>
</evidence>
<dbReference type="InterPro" id="IPR000727">
    <property type="entry name" value="T_SNARE_dom"/>
</dbReference>
<dbReference type="Gene3D" id="1.20.58.70">
    <property type="match status" value="1"/>
</dbReference>
<dbReference type="AlphaFoldDB" id="B4Q0V9"/>
<feature type="region of interest" description="Disordered" evidence="2">
    <location>
        <begin position="50"/>
        <end position="85"/>
    </location>
</feature>
<evidence type="ECO:0000256" key="1">
    <source>
        <dbReference type="ARBA" id="ARBA00009063"/>
    </source>
</evidence>
<gene>
    <name evidence="5" type="primary">Dyak\Syx4</name>
    <name evidence="5" type="synonym">Dyak\GE16921</name>
    <name evidence="5" type="synonym">dyak_GLEANR_18297</name>
    <name evidence="5" type="synonym">EG:95B7.1</name>
    <name evidence="5" type="synonym">GE16921</name>
    <name evidence="5" type="synonym">Syx4</name>
    <name evidence="5" type="ORF">Dyak_GE16921</name>
</gene>
<dbReference type="FunFam" id="1.20.5.110:FF:000083">
    <property type="entry name" value="syntaxin-4 isoform X2"/>
    <property type="match status" value="1"/>
</dbReference>
<reference evidence="5 6" key="2">
    <citation type="journal article" date="2007" name="PLoS Biol.">
        <title>Principles of genome evolution in the Drosophila melanogaster species group.</title>
        <authorList>
            <person name="Ranz J.M."/>
            <person name="Maurin D."/>
            <person name="Chan Y.S."/>
            <person name="von Grotthuss M."/>
            <person name="Hillier L.W."/>
            <person name="Roote J."/>
            <person name="Ashburner M."/>
            <person name="Bergman C.M."/>
        </authorList>
    </citation>
    <scope>NUCLEOTIDE SEQUENCE [LARGE SCALE GENOMIC DNA]</scope>
    <source>
        <strain evidence="6">Tai18E2 / Tucson 14021-0261.01</strain>
    </source>
</reference>
<dbReference type="EMBL" id="CM000162">
    <property type="protein sequence ID" value="EDX01326.1"/>
    <property type="molecule type" value="Genomic_DNA"/>
</dbReference>
<dbReference type="KEGG" id="dya:Dyak_GE16921"/>
<dbReference type="Pfam" id="PF05739">
    <property type="entry name" value="SNARE"/>
    <property type="match status" value="1"/>
</dbReference>